<protein>
    <submittedName>
        <fullName evidence="1">Uncharacterized protein</fullName>
    </submittedName>
</protein>
<dbReference type="AlphaFoldDB" id="A0A975BNS4"/>
<name>A0A975BNS4_9BACT</name>
<proteinExistence type="predicted"/>
<organism evidence="1 2">
    <name type="scientific">Desulfonema magnum</name>
    <dbReference type="NCBI Taxonomy" id="45655"/>
    <lineage>
        <taxon>Bacteria</taxon>
        <taxon>Pseudomonadati</taxon>
        <taxon>Thermodesulfobacteriota</taxon>
        <taxon>Desulfobacteria</taxon>
        <taxon>Desulfobacterales</taxon>
        <taxon>Desulfococcaceae</taxon>
        <taxon>Desulfonema</taxon>
    </lineage>
</organism>
<sequence>MDILNFLKTVRTKYPIKNFLYIFFSVNSEETRLFPSRAADRSGKKKPGFFPGKISETYGQVLIY</sequence>
<reference evidence="1" key="1">
    <citation type="journal article" date="2021" name="Microb. Physiol.">
        <title>Proteogenomic Insights into the Physiology of Marine, Sulfate-Reducing, Filamentous Desulfonema limicola and Desulfonema magnum.</title>
        <authorList>
            <person name="Schnaars V."/>
            <person name="Wohlbrand L."/>
            <person name="Scheve S."/>
            <person name="Hinrichs C."/>
            <person name="Reinhardt R."/>
            <person name="Rabus R."/>
        </authorList>
    </citation>
    <scope>NUCLEOTIDE SEQUENCE</scope>
    <source>
        <strain evidence="1">4be13</strain>
    </source>
</reference>
<dbReference type="Proteomes" id="UP000663722">
    <property type="component" value="Chromosome"/>
</dbReference>
<evidence type="ECO:0000313" key="2">
    <source>
        <dbReference type="Proteomes" id="UP000663722"/>
    </source>
</evidence>
<accession>A0A975BNS4</accession>
<keyword evidence="2" id="KW-1185">Reference proteome</keyword>
<dbReference type="KEGG" id="dmm:dnm_049680"/>
<dbReference type="EMBL" id="CP061800">
    <property type="protein sequence ID" value="QTA88921.1"/>
    <property type="molecule type" value="Genomic_DNA"/>
</dbReference>
<evidence type="ECO:0000313" key="1">
    <source>
        <dbReference type="EMBL" id="QTA88921.1"/>
    </source>
</evidence>
<gene>
    <name evidence="1" type="ORF">dnm_049680</name>
</gene>